<sequence length="71" mass="8014">MEPDPNDLNSYPMKKNVNEAAQLWTFNPKDLNHAHYCTPLEASTEQGKQITYERKKNIIKGGGCFDAVSKS</sequence>
<evidence type="ECO:0000313" key="2">
    <source>
        <dbReference type="WBParaSite" id="PDA_v2.g10593.t1"/>
    </source>
</evidence>
<dbReference type="Proteomes" id="UP000887578">
    <property type="component" value="Unplaced"/>
</dbReference>
<dbReference type="WBParaSite" id="PDA_v2.g10593.t1">
    <property type="protein sequence ID" value="PDA_v2.g10593.t1"/>
    <property type="gene ID" value="PDA_v2.g10593"/>
</dbReference>
<protein>
    <submittedName>
        <fullName evidence="2">Uncharacterized protein</fullName>
    </submittedName>
</protein>
<organism evidence="1 2">
    <name type="scientific">Panagrolaimus davidi</name>
    <dbReference type="NCBI Taxonomy" id="227884"/>
    <lineage>
        <taxon>Eukaryota</taxon>
        <taxon>Metazoa</taxon>
        <taxon>Ecdysozoa</taxon>
        <taxon>Nematoda</taxon>
        <taxon>Chromadorea</taxon>
        <taxon>Rhabditida</taxon>
        <taxon>Tylenchina</taxon>
        <taxon>Panagrolaimomorpha</taxon>
        <taxon>Panagrolaimoidea</taxon>
        <taxon>Panagrolaimidae</taxon>
        <taxon>Panagrolaimus</taxon>
    </lineage>
</organism>
<name>A0A914P7C7_9BILA</name>
<evidence type="ECO:0000313" key="1">
    <source>
        <dbReference type="Proteomes" id="UP000887578"/>
    </source>
</evidence>
<keyword evidence="1" id="KW-1185">Reference proteome</keyword>
<reference evidence="2" key="1">
    <citation type="submission" date="2022-11" db="UniProtKB">
        <authorList>
            <consortium name="WormBaseParasite"/>
        </authorList>
    </citation>
    <scope>IDENTIFICATION</scope>
</reference>
<dbReference type="AlphaFoldDB" id="A0A914P7C7"/>
<accession>A0A914P7C7</accession>
<proteinExistence type="predicted"/>